<feature type="repeat" description="WD" evidence="9">
    <location>
        <begin position="826"/>
        <end position="868"/>
    </location>
</feature>
<feature type="repeat" description="WD" evidence="9">
    <location>
        <begin position="912"/>
        <end position="952"/>
    </location>
</feature>
<sequence>MDQVAEELVANDVVGNAELQAKGYDNPLTLETYNALGSPIMCASMRSDWAESSTTDYMDTGRMEEKDLSRSAITSAGAEPPCSIPLSVKDSGHVVENSTVGNYWTSHQALGRNLDSNRQHGWQNIYQLVIGCRDKASHGDYVHKDKEKLLSRDGKQPMKMRSDLWSGLKPLLTKQIDHDSKQISPRLRASDKGVESSIILPNGDAPLKTSSMPGFSQPLLKKVLKGKGVPHRNQEALPEFGGADAGPFNGKLDYARKVASDALVRSSSNNNKNRVDRSCPESLHQWISFREWLKPGHCRRNKVESLLIFKQTVELVYLAHSQGVAFQDLCPSCFNLSPSNQVIYTGSYTKTEQGVPTLCGFVKKRPLEQVVGPYYGSVPKKQRLGEETKSLRQKSQYSSSSGFGTKAVDGTNFHETGAQDSRFVELQSQKHFNYRSSCMATRQLSYSLTLQSEERWYRSPELLNGGPSTFSSNIYNLGVLLFELLSWFESCEEQSAVMLDLRDRILPPKFLSENPREAGFCLWLLHPEPSSRPTAREILQSELLCRSGELSSRNNSSSAPENGDTEPGLLLHFLNLLKQQKQKHEAKLLVDIECLEEDIKEVEKRHLLRTLKIVSETQEICLDSREQDLYLGSVAISSAFSASKKNEARLSRNINQIENAYFSMRSQICHTSSLPSDKDLLKNRDSLSKVQYNREDSNTNQRSDDPLGAFFEGLCKYASYSRFKVCGSLKNGDFMSSTNVVCTLSFDRDEDYIAAAGVSKKIKVFEFDALLNDSMDIHYPAVEMSNKSKISSVCWNNYIKNYLASTDYDGVVQMWDAGTGQGFSQYTEHQKRAWSVDFSLVDPMMFASGSDDCSVKLWSINEKSSIGTIGNPANVCCVQFSPSSTNLLAFGSSDYKVYCYDLRHTKIPWCTLAGHGKAVSYVKFLDSETLVSASTDNTLKLWDLNKASSTGLSSGACSLTFGGHTNIKNFIGLSALDGYIACGSETNEVYCYYRSLPMPITSHKFGCVDPVSGNEIADSIGQFVSSVCWRRKSNMVVAANSSGNMKVLQMV</sequence>
<dbReference type="SUPFAM" id="SSF50978">
    <property type="entry name" value="WD40 repeat-like"/>
    <property type="match status" value="1"/>
</dbReference>
<dbReference type="Proteomes" id="UP001151532">
    <property type="component" value="Chromosome 14"/>
</dbReference>
<dbReference type="EMBL" id="JAPFFK010000020">
    <property type="protein sequence ID" value="KAJ6679788.1"/>
    <property type="molecule type" value="Genomic_DNA"/>
</dbReference>
<dbReference type="InterPro" id="IPR001680">
    <property type="entry name" value="WD40_rpt"/>
</dbReference>
<dbReference type="GO" id="GO:0042802">
    <property type="term" value="F:identical protein binding"/>
    <property type="evidence" value="ECO:0007669"/>
    <property type="project" value="UniProtKB-ARBA"/>
</dbReference>
<keyword evidence="8" id="KW-0607">Phytochrome signaling pathway</keyword>
<evidence type="ECO:0000256" key="1">
    <source>
        <dbReference type="ARBA" id="ARBA00004123"/>
    </source>
</evidence>
<dbReference type="InterPro" id="IPR036322">
    <property type="entry name" value="WD40_repeat_dom_sf"/>
</dbReference>
<dbReference type="Gene3D" id="2.130.10.10">
    <property type="entry name" value="YVTN repeat-like/Quinoprotein amine dehydrogenase"/>
    <property type="match status" value="1"/>
</dbReference>
<dbReference type="InterPro" id="IPR044630">
    <property type="entry name" value="SPA1/2/3/4"/>
</dbReference>
<dbReference type="PROSITE" id="PS00678">
    <property type="entry name" value="WD_REPEATS_1"/>
    <property type="match status" value="1"/>
</dbReference>
<comment type="caution">
    <text evidence="10">The sequence shown here is derived from an EMBL/GenBank/DDBJ whole genome shotgun (WGS) entry which is preliminary data.</text>
</comment>
<evidence type="ECO:0000256" key="9">
    <source>
        <dbReference type="PROSITE-ProRule" id="PRU00221"/>
    </source>
</evidence>
<reference evidence="10" key="2">
    <citation type="journal article" date="2023" name="Int. J. Mol. Sci.">
        <title>De Novo Assembly and Annotation of 11 Diverse Shrub Willow (Salix) Genomes Reveals Novel Gene Organization in Sex-Linked Regions.</title>
        <authorList>
            <person name="Hyden B."/>
            <person name="Feng K."/>
            <person name="Yates T.B."/>
            <person name="Jawdy S."/>
            <person name="Cereghino C."/>
            <person name="Smart L.B."/>
            <person name="Muchero W."/>
        </authorList>
    </citation>
    <scope>NUCLEOTIDE SEQUENCE</scope>
    <source>
        <tissue evidence="10">Shoot tip</tissue>
    </source>
</reference>
<dbReference type="PROSITE" id="PS50294">
    <property type="entry name" value="WD_REPEATS_REGION"/>
    <property type="match status" value="1"/>
</dbReference>
<dbReference type="FunFam" id="2.130.10.10:FF:000090">
    <property type="entry name" value="E3 ubiquitin-protein ligase RFWD2 isoform X1"/>
    <property type="match status" value="1"/>
</dbReference>
<dbReference type="GO" id="GO:0016740">
    <property type="term" value="F:transferase activity"/>
    <property type="evidence" value="ECO:0007669"/>
    <property type="project" value="UniProtKB-KW"/>
</dbReference>
<dbReference type="OrthoDB" id="273771at2759"/>
<name>A0A9Q0SJY4_SALPP</name>
<accession>A0A9Q0SJY4</accession>
<evidence type="ECO:0000256" key="3">
    <source>
        <dbReference type="ARBA" id="ARBA00022679"/>
    </source>
</evidence>
<evidence type="ECO:0000256" key="6">
    <source>
        <dbReference type="ARBA" id="ARBA00023054"/>
    </source>
</evidence>
<feature type="repeat" description="WD" evidence="9">
    <location>
        <begin position="783"/>
        <end position="825"/>
    </location>
</feature>
<gene>
    <name evidence="10" type="ORF">OIU79_019508</name>
</gene>
<protein>
    <submittedName>
        <fullName evidence="10">PROTEIN SPA1-RELATED 2</fullName>
    </submittedName>
</protein>
<keyword evidence="3" id="KW-0808">Transferase</keyword>
<dbReference type="AlphaFoldDB" id="A0A9Q0SJY4"/>
<dbReference type="Pfam" id="PF00400">
    <property type="entry name" value="WD40"/>
    <property type="match status" value="3"/>
</dbReference>
<evidence type="ECO:0000256" key="7">
    <source>
        <dbReference type="ARBA" id="ARBA00023242"/>
    </source>
</evidence>
<dbReference type="GO" id="GO:0005634">
    <property type="term" value="C:nucleus"/>
    <property type="evidence" value="ECO:0007669"/>
    <property type="project" value="UniProtKB-SubCell"/>
</dbReference>
<evidence type="ECO:0000256" key="2">
    <source>
        <dbReference type="ARBA" id="ARBA00022574"/>
    </source>
</evidence>
<dbReference type="GO" id="GO:0009585">
    <property type="term" value="P:red, far-red light phototransduction"/>
    <property type="evidence" value="ECO:0007669"/>
    <property type="project" value="UniProtKB-KW"/>
</dbReference>
<evidence type="ECO:0000256" key="5">
    <source>
        <dbReference type="ARBA" id="ARBA00022786"/>
    </source>
</evidence>
<organism evidence="10 11">
    <name type="scientific">Salix purpurea</name>
    <name type="common">Purple osier willow</name>
    <dbReference type="NCBI Taxonomy" id="77065"/>
    <lineage>
        <taxon>Eukaryota</taxon>
        <taxon>Viridiplantae</taxon>
        <taxon>Streptophyta</taxon>
        <taxon>Embryophyta</taxon>
        <taxon>Tracheophyta</taxon>
        <taxon>Spermatophyta</taxon>
        <taxon>Magnoliopsida</taxon>
        <taxon>eudicotyledons</taxon>
        <taxon>Gunneridae</taxon>
        <taxon>Pentapetalae</taxon>
        <taxon>rosids</taxon>
        <taxon>fabids</taxon>
        <taxon>Malpighiales</taxon>
        <taxon>Salicaceae</taxon>
        <taxon>Saliceae</taxon>
        <taxon>Salix</taxon>
    </lineage>
</organism>
<dbReference type="SMART" id="SM00320">
    <property type="entry name" value="WD40"/>
    <property type="match status" value="7"/>
</dbReference>
<keyword evidence="11" id="KW-1185">Reference proteome</keyword>
<reference evidence="10" key="1">
    <citation type="submission" date="2022-11" db="EMBL/GenBank/DDBJ databases">
        <authorList>
            <person name="Hyden B.L."/>
            <person name="Feng K."/>
            <person name="Yates T."/>
            <person name="Jawdy S."/>
            <person name="Smart L.B."/>
            <person name="Muchero W."/>
        </authorList>
    </citation>
    <scope>NUCLEOTIDE SEQUENCE</scope>
    <source>
        <tissue evidence="10">Shoot tip</tissue>
    </source>
</reference>
<dbReference type="Gene3D" id="1.10.510.10">
    <property type="entry name" value="Transferase(Phosphotransferase) domain 1"/>
    <property type="match status" value="1"/>
</dbReference>
<comment type="subcellular location">
    <subcellularLocation>
        <location evidence="1">Nucleus</location>
    </subcellularLocation>
</comment>
<keyword evidence="2 9" id="KW-0853">WD repeat</keyword>
<dbReference type="GO" id="GO:0009640">
    <property type="term" value="P:photomorphogenesis"/>
    <property type="evidence" value="ECO:0007669"/>
    <property type="project" value="InterPro"/>
</dbReference>
<dbReference type="SUPFAM" id="SSF56112">
    <property type="entry name" value="Protein kinase-like (PK-like)"/>
    <property type="match status" value="1"/>
</dbReference>
<dbReference type="InterPro" id="IPR011009">
    <property type="entry name" value="Kinase-like_dom_sf"/>
</dbReference>
<dbReference type="PROSITE" id="PS50082">
    <property type="entry name" value="WD_REPEATS_2"/>
    <property type="match status" value="3"/>
</dbReference>
<keyword evidence="4" id="KW-0677">Repeat</keyword>
<dbReference type="PANTHER" id="PTHR44218:SF6">
    <property type="entry name" value="PROTEIN SUPPRESSOR OF PHYA-105 1"/>
    <property type="match status" value="1"/>
</dbReference>
<dbReference type="InterPro" id="IPR019775">
    <property type="entry name" value="WD40_repeat_CS"/>
</dbReference>
<dbReference type="InterPro" id="IPR015943">
    <property type="entry name" value="WD40/YVTN_repeat-like_dom_sf"/>
</dbReference>
<evidence type="ECO:0000256" key="4">
    <source>
        <dbReference type="ARBA" id="ARBA00022737"/>
    </source>
</evidence>
<evidence type="ECO:0000256" key="8">
    <source>
        <dbReference type="ARBA" id="ARBA00084091"/>
    </source>
</evidence>
<keyword evidence="6" id="KW-0175">Coiled coil</keyword>
<dbReference type="InterPro" id="IPR020472">
    <property type="entry name" value="WD40_PAC1"/>
</dbReference>
<proteinExistence type="predicted"/>
<keyword evidence="7" id="KW-0539">Nucleus</keyword>
<keyword evidence="5" id="KW-0833">Ubl conjugation pathway</keyword>
<dbReference type="PANTHER" id="PTHR44218">
    <property type="entry name" value="PROTEIN SPA1-RELATED 2"/>
    <property type="match status" value="1"/>
</dbReference>
<evidence type="ECO:0000313" key="10">
    <source>
        <dbReference type="EMBL" id="KAJ6679788.1"/>
    </source>
</evidence>
<dbReference type="PRINTS" id="PR00320">
    <property type="entry name" value="GPROTEINBRPT"/>
</dbReference>
<evidence type="ECO:0000313" key="11">
    <source>
        <dbReference type="Proteomes" id="UP001151532"/>
    </source>
</evidence>